<keyword evidence="3" id="KW-1185">Reference proteome</keyword>
<organism evidence="2 3">
    <name type="scientific">Phyllosticta capitalensis</name>
    <dbReference type="NCBI Taxonomy" id="121624"/>
    <lineage>
        <taxon>Eukaryota</taxon>
        <taxon>Fungi</taxon>
        <taxon>Dikarya</taxon>
        <taxon>Ascomycota</taxon>
        <taxon>Pezizomycotina</taxon>
        <taxon>Dothideomycetes</taxon>
        <taxon>Dothideomycetes incertae sedis</taxon>
        <taxon>Botryosphaeriales</taxon>
        <taxon>Phyllostictaceae</taxon>
        <taxon>Phyllosticta</taxon>
    </lineage>
</organism>
<protein>
    <submittedName>
        <fullName evidence="2">NmrA-like family protein</fullName>
    </submittedName>
</protein>
<dbReference type="Pfam" id="PF13460">
    <property type="entry name" value="NAD_binding_10"/>
    <property type="match status" value="1"/>
</dbReference>
<dbReference type="Proteomes" id="UP001492380">
    <property type="component" value="Unassembled WGS sequence"/>
</dbReference>
<evidence type="ECO:0000259" key="1">
    <source>
        <dbReference type="Pfam" id="PF13460"/>
    </source>
</evidence>
<dbReference type="EMBL" id="JBBWRZ010000005">
    <property type="protein sequence ID" value="KAK8235989.1"/>
    <property type="molecule type" value="Genomic_DNA"/>
</dbReference>
<sequence length="328" mass="34569">MANPTSNCNNNNVIVFGPTGDVGGFAALEASRRGAKVWLAMRDTTKTVAVLQEKESSFERVRADLSDAASVTAAVRTSGATAAFVYLVPTNDGLRSSLAAMQAAGIEFVVFISTYSIPSNVDVRAVPASSVIAFEHAAVEAALEDLQLAHVALRPAYFASNPFKLALDLSSSSSSSSCLEAYVSNGDCLVDCIAPDDIGRAAGALLASPSSSSSPPLKRIFNLCGPQLLTFDAMLAAIGRVAGVDVHIHHLDAARWVDVMADELRALPRPAAVFLTEYYARGFVSAQDARYAPAVANVRALTDRDAMSFDEYLRLHCRRLLPGVGGGG</sequence>
<dbReference type="PANTHER" id="PTHR43162:SF1">
    <property type="entry name" value="PRESTALK A DIFFERENTIATION PROTEIN A"/>
    <property type="match status" value="1"/>
</dbReference>
<gene>
    <name evidence="2" type="ORF">HDK90DRAFT_466302</name>
</gene>
<dbReference type="PANTHER" id="PTHR43162">
    <property type="match status" value="1"/>
</dbReference>
<dbReference type="SUPFAM" id="SSF51735">
    <property type="entry name" value="NAD(P)-binding Rossmann-fold domains"/>
    <property type="match status" value="1"/>
</dbReference>
<feature type="domain" description="NAD(P)-binding" evidence="1">
    <location>
        <begin position="17"/>
        <end position="162"/>
    </location>
</feature>
<dbReference type="InterPro" id="IPR036291">
    <property type="entry name" value="NAD(P)-bd_dom_sf"/>
</dbReference>
<evidence type="ECO:0000313" key="3">
    <source>
        <dbReference type="Proteomes" id="UP001492380"/>
    </source>
</evidence>
<accession>A0ABR1YRP1</accession>
<evidence type="ECO:0000313" key="2">
    <source>
        <dbReference type="EMBL" id="KAK8235989.1"/>
    </source>
</evidence>
<dbReference type="InterPro" id="IPR051604">
    <property type="entry name" value="Ergot_Alk_Oxidoreductase"/>
</dbReference>
<proteinExistence type="predicted"/>
<dbReference type="Gene3D" id="3.40.50.720">
    <property type="entry name" value="NAD(P)-binding Rossmann-like Domain"/>
    <property type="match status" value="1"/>
</dbReference>
<name>A0ABR1YRP1_9PEZI</name>
<dbReference type="InterPro" id="IPR016040">
    <property type="entry name" value="NAD(P)-bd_dom"/>
</dbReference>
<comment type="caution">
    <text evidence="2">The sequence shown here is derived from an EMBL/GenBank/DDBJ whole genome shotgun (WGS) entry which is preliminary data.</text>
</comment>
<reference evidence="2 3" key="1">
    <citation type="submission" date="2024-04" db="EMBL/GenBank/DDBJ databases">
        <title>Phyllosticta paracitricarpa is synonymous to the EU quarantine fungus P. citricarpa based on phylogenomic analyses.</title>
        <authorList>
            <consortium name="Lawrence Berkeley National Laboratory"/>
            <person name="Van Ingen-Buijs V.A."/>
            <person name="Van Westerhoven A.C."/>
            <person name="Haridas S."/>
            <person name="Skiadas P."/>
            <person name="Martin F."/>
            <person name="Groenewald J.Z."/>
            <person name="Crous P.W."/>
            <person name="Seidl M.F."/>
        </authorList>
    </citation>
    <scope>NUCLEOTIDE SEQUENCE [LARGE SCALE GENOMIC DNA]</scope>
    <source>
        <strain evidence="2 3">CBS 123374</strain>
    </source>
</reference>